<name>A0AAD3HD22_9STRA</name>
<protein>
    <submittedName>
        <fullName evidence="2">Uncharacterized protein</fullName>
    </submittedName>
</protein>
<comment type="caution">
    <text evidence="2">The sequence shown here is derived from an EMBL/GenBank/DDBJ whole genome shotgun (WGS) entry which is preliminary data.</text>
</comment>
<evidence type="ECO:0000313" key="3">
    <source>
        <dbReference type="Proteomes" id="UP001054902"/>
    </source>
</evidence>
<feature type="region of interest" description="Disordered" evidence="1">
    <location>
        <begin position="1"/>
        <end position="101"/>
    </location>
</feature>
<evidence type="ECO:0000313" key="2">
    <source>
        <dbReference type="EMBL" id="GFH59372.1"/>
    </source>
</evidence>
<dbReference type="EMBL" id="BLLK01000062">
    <property type="protein sequence ID" value="GFH59372.1"/>
    <property type="molecule type" value="Genomic_DNA"/>
</dbReference>
<dbReference type="Proteomes" id="UP001054902">
    <property type="component" value="Unassembled WGS sequence"/>
</dbReference>
<reference evidence="2 3" key="1">
    <citation type="journal article" date="2021" name="Sci. Rep.">
        <title>The genome of the diatom Chaetoceros tenuissimus carries an ancient integrated fragment of an extant virus.</title>
        <authorList>
            <person name="Hongo Y."/>
            <person name="Kimura K."/>
            <person name="Takaki Y."/>
            <person name="Yoshida Y."/>
            <person name="Baba S."/>
            <person name="Kobayashi G."/>
            <person name="Nagasaki K."/>
            <person name="Hano T."/>
            <person name="Tomaru Y."/>
        </authorList>
    </citation>
    <scope>NUCLEOTIDE SEQUENCE [LARGE SCALE GENOMIC DNA]</scope>
    <source>
        <strain evidence="2 3">NIES-3715</strain>
    </source>
</reference>
<proteinExistence type="predicted"/>
<keyword evidence="3" id="KW-1185">Reference proteome</keyword>
<sequence>MNDDTIKKEFDVPIIENNTTNENSPDDQKKDAQRDASSEPKQEEISSPATVKEDTEDDTNSPSQPELDFNDDDVALSPPIMPLSILHRPKITKSDAKRSEEGQDLLPQIYTAKPTTKPSRLRSFHTTYSTFTSKPKIAKKTYYSQKSQATPQPVVLTLNDMSEILLRSDQLCNRWDRLGLGKCSGTPALNKYLETKNANETPYKTSEMAHIFETFVAKTESLPRNSVVTNNMIRHPDGDGFVVRREVQNESKDDDSSSLPVKKLARAYEEMTTQGNVVSFKKRQIHRLDERQVVERLMSYENRVCDLKAREEKVLKRLSDLRSNYGL</sequence>
<feature type="compositionally biased region" description="Basic and acidic residues" evidence="1">
    <location>
        <begin position="26"/>
        <end position="44"/>
    </location>
</feature>
<evidence type="ECO:0000256" key="1">
    <source>
        <dbReference type="SAM" id="MobiDB-lite"/>
    </source>
</evidence>
<dbReference type="AlphaFoldDB" id="A0AAD3HD22"/>
<accession>A0AAD3HD22</accession>
<gene>
    <name evidence="2" type="ORF">CTEN210_15848</name>
</gene>
<organism evidence="2 3">
    <name type="scientific">Chaetoceros tenuissimus</name>
    <dbReference type="NCBI Taxonomy" id="426638"/>
    <lineage>
        <taxon>Eukaryota</taxon>
        <taxon>Sar</taxon>
        <taxon>Stramenopiles</taxon>
        <taxon>Ochrophyta</taxon>
        <taxon>Bacillariophyta</taxon>
        <taxon>Coscinodiscophyceae</taxon>
        <taxon>Chaetocerotophycidae</taxon>
        <taxon>Chaetocerotales</taxon>
        <taxon>Chaetocerotaceae</taxon>
        <taxon>Chaetoceros</taxon>
    </lineage>
</organism>
<feature type="compositionally biased region" description="Basic and acidic residues" evidence="1">
    <location>
        <begin position="1"/>
        <end position="11"/>
    </location>
</feature>
<feature type="compositionally biased region" description="Basic and acidic residues" evidence="1">
    <location>
        <begin position="92"/>
        <end position="101"/>
    </location>
</feature>